<sequence length="218" mass="25493">VQGHYEWRMHQHPSQSCVRHTAVVAVIIKSHHSYSKMKCIKNNILPKFVRKIVKFNNNGKQQRIAEKKLWKTKRITRYAKIKHIRKINSPFFLQDHNSKFQIYETVGKQKKSLLEPDLENRLAGEQNQSPQSSISLAVCIAHSPSIFCNTCFNNLFHEPQFFACSNHLSKCFEHFQTESAHASDSSRIFYQRNRRLAQNTSSLQSFYQHTARLSCCLK</sequence>
<accession>A0AAD7ZQA4</accession>
<feature type="non-terminal residue" evidence="1">
    <location>
        <position position="1"/>
    </location>
</feature>
<gene>
    <name evidence="1" type="ORF">L9F63_021008</name>
</gene>
<comment type="caution">
    <text evidence="1">The sequence shown here is derived from an EMBL/GenBank/DDBJ whole genome shotgun (WGS) entry which is preliminary data.</text>
</comment>
<proteinExistence type="predicted"/>
<reference evidence="1" key="1">
    <citation type="journal article" date="2023" name="IScience">
        <title>Live-bearing cockroach genome reveals convergent evolutionary mechanisms linked to viviparity in insects and beyond.</title>
        <authorList>
            <person name="Fouks B."/>
            <person name="Harrison M.C."/>
            <person name="Mikhailova A.A."/>
            <person name="Marchal E."/>
            <person name="English S."/>
            <person name="Carruthers M."/>
            <person name="Jennings E.C."/>
            <person name="Chiamaka E.L."/>
            <person name="Frigard R.A."/>
            <person name="Pippel M."/>
            <person name="Attardo G.M."/>
            <person name="Benoit J.B."/>
            <person name="Bornberg-Bauer E."/>
            <person name="Tobe S.S."/>
        </authorList>
    </citation>
    <scope>NUCLEOTIDE SEQUENCE</scope>
    <source>
        <strain evidence="1">Stay&amp;Tobe</strain>
    </source>
</reference>
<dbReference type="Proteomes" id="UP001233999">
    <property type="component" value="Unassembled WGS sequence"/>
</dbReference>
<evidence type="ECO:0000313" key="1">
    <source>
        <dbReference type="EMBL" id="KAJ9584646.1"/>
    </source>
</evidence>
<dbReference type="EMBL" id="JASPKZ010007378">
    <property type="protein sequence ID" value="KAJ9584646.1"/>
    <property type="molecule type" value="Genomic_DNA"/>
</dbReference>
<protein>
    <submittedName>
        <fullName evidence="1">Uncharacterized protein</fullName>
    </submittedName>
</protein>
<keyword evidence="2" id="KW-1185">Reference proteome</keyword>
<evidence type="ECO:0000313" key="2">
    <source>
        <dbReference type="Proteomes" id="UP001233999"/>
    </source>
</evidence>
<name>A0AAD7ZQA4_DIPPU</name>
<feature type="non-terminal residue" evidence="1">
    <location>
        <position position="218"/>
    </location>
</feature>
<reference evidence="1" key="2">
    <citation type="submission" date="2023-05" db="EMBL/GenBank/DDBJ databases">
        <authorList>
            <person name="Fouks B."/>
        </authorList>
    </citation>
    <scope>NUCLEOTIDE SEQUENCE</scope>
    <source>
        <strain evidence="1">Stay&amp;Tobe</strain>
        <tissue evidence="1">Testes</tissue>
    </source>
</reference>
<dbReference type="AlphaFoldDB" id="A0AAD7ZQA4"/>
<organism evidence="1 2">
    <name type="scientific">Diploptera punctata</name>
    <name type="common">Pacific beetle cockroach</name>
    <dbReference type="NCBI Taxonomy" id="6984"/>
    <lineage>
        <taxon>Eukaryota</taxon>
        <taxon>Metazoa</taxon>
        <taxon>Ecdysozoa</taxon>
        <taxon>Arthropoda</taxon>
        <taxon>Hexapoda</taxon>
        <taxon>Insecta</taxon>
        <taxon>Pterygota</taxon>
        <taxon>Neoptera</taxon>
        <taxon>Polyneoptera</taxon>
        <taxon>Dictyoptera</taxon>
        <taxon>Blattodea</taxon>
        <taxon>Blaberoidea</taxon>
        <taxon>Blaberidae</taxon>
        <taxon>Diplopterinae</taxon>
        <taxon>Diploptera</taxon>
    </lineage>
</organism>